<dbReference type="Proteomes" id="UP000192434">
    <property type="component" value="Unassembled WGS sequence"/>
</dbReference>
<name>A0A1X0J7G8_9MYCO</name>
<dbReference type="Gene3D" id="1.20.1590.10">
    <property type="entry name" value="YP_001051499.1 domain like"/>
    <property type="match status" value="1"/>
</dbReference>
<reference evidence="1 2" key="1">
    <citation type="submission" date="2016-12" db="EMBL/GenBank/DDBJ databases">
        <title>The new phylogeny of genus Mycobacterium.</title>
        <authorList>
            <person name="Tortoli E."/>
            <person name="Trovato A."/>
            <person name="Cirillo D.M."/>
        </authorList>
    </citation>
    <scope>NUCLEOTIDE SEQUENCE [LARGE SCALE GENOMIC DNA]</scope>
    <source>
        <strain evidence="1 2">CCUG 66554</strain>
    </source>
</reference>
<accession>A0A1X0J7G8</accession>
<evidence type="ECO:0000313" key="2">
    <source>
        <dbReference type="Proteomes" id="UP000192434"/>
    </source>
</evidence>
<protein>
    <submittedName>
        <fullName evidence="1">Uncharacterized protein</fullName>
    </submittedName>
</protein>
<dbReference type="OrthoDB" id="4764432at2"/>
<gene>
    <name evidence="1" type="ORF">BST43_11255</name>
</gene>
<comment type="caution">
    <text evidence="1">The sequence shown here is derived from an EMBL/GenBank/DDBJ whole genome shotgun (WGS) entry which is preliminary data.</text>
</comment>
<dbReference type="AlphaFoldDB" id="A0A1X0J7G8"/>
<dbReference type="InterPro" id="IPR023381">
    <property type="entry name" value="YP001051499.1-like_dom_sf"/>
</dbReference>
<dbReference type="EMBL" id="MVII01000012">
    <property type="protein sequence ID" value="ORB58216.1"/>
    <property type="molecule type" value="Genomic_DNA"/>
</dbReference>
<organism evidence="1 2">
    <name type="scientific">Mycobacteroides saopaulense</name>
    <dbReference type="NCBI Taxonomy" id="1578165"/>
    <lineage>
        <taxon>Bacteria</taxon>
        <taxon>Bacillati</taxon>
        <taxon>Actinomycetota</taxon>
        <taxon>Actinomycetes</taxon>
        <taxon>Mycobacteriales</taxon>
        <taxon>Mycobacteriaceae</taxon>
        <taxon>Mycobacteroides</taxon>
    </lineage>
</organism>
<evidence type="ECO:0000313" key="1">
    <source>
        <dbReference type="EMBL" id="ORB58216.1"/>
    </source>
</evidence>
<sequence>MSGPDRAVIDRALGASWKEVNGSGDSDLAGYIPALFERMLPEDEEGYTFYNSVVNDAFAATAYAIQALTGPTELAPESAYYASENLFNLADLLLHRNRSEYVANIAAEPIIAETLAYIESDLEKMESRIPDPQPASLRTQLMAEGRHLAQLAT</sequence>
<proteinExistence type="predicted"/>